<dbReference type="RefSeq" id="WP_061835280.1">
    <property type="nucleotide sequence ID" value="NZ_LUKE01000002.1"/>
</dbReference>
<keyword evidence="12" id="KW-1185">Reference proteome</keyword>
<dbReference type="SUPFAM" id="SSF47384">
    <property type="entry name" value="Homodimeric domain of signal transducing histidine kinase"/>
    <property type="match status" value="1"/>
</dbReference>
<dbReference type="InterPro" id="IPR013655">
    <property type="entry name" value="PAS_fold_3"/>
</dbReference>
<keyword evidence="4" id="KW-0808">Transferase</keyword>
<sequence length="508" mass="57945">MHKKYLLDPNSIFIKINHAIANSVYIFDVDDSVLVWLSDRGQELIGLTLKDIQALGPAYVEKIMHPDDLPKLIATIRNIGSIQDDKPILLEYRLRHPNGSFNWVHDRITVFSRKENGEVESVLGVVTLVNSLKRREQEQLKIIEKLNLSLSAAKMGTWEWDLEKNVLHWDDRMYDIHDVDPATAKPPVEEVWARADRSDMEQVNIKVQEAAEKRQDFYVTYRTKYRNDEIHHIRVYGRFISSLNINRMYGVAWDSTEEIKTEQEAAEAKARLISSTKMAALGEMSGGIAHEINNPLTVIQARAFQLNQMVEQNKLDPAKVKQAAESISRTADKIAKIIKSLRSFAREGTYDPFEVVAVNRLIEETLEFCRTRFYNHGVEIEVGPIDPDLEIECRVIQIEQVLLNLLNNSFDAIQNLEDRWIRINVKDMDEEGIEIIVTDSGAGIAPDLQDQIMMPFFTTKEVGKGTGLGLSISSGIIRSHKGSLRLDPVSENTTFVVQLPKFQENLDH</sequence>
<dbReference type="Pfam" id="PF08447">
    <property type="entry name" value="PAS_3"/>
    <property type="match status" value="1"/>
</dbReference>
<evidence type="ECO:0000256" key="1">
    <source>
        <dbReference type="ARBA" id="ARBA00000085"/>
    </source>
</evidence>
<evidence type="ECO:0000313" key="12">
    <source>
        <dbReference type="Proteomes" id="UP000075320"/>
    </source>
</evidence>
<dbReference type="GO" id="GO:0005524">
    <property type="term" value="F:ATP binding"/>
    <property type="evidence" value="ECO:0007669"/>
    <property type="project" value="UniProtKB-KW"/>
</dbReference>
<name>A0A150WL85_BDEBC</name>
<comment type="catalytic activity">
    <reaction evidence="1">
        <text>ATP + protein L-histidine = ADP + protein N-phospho-L-histidine.</text>
        <dbReference type="EC" id="2.7.13.3"/>
    </reaction>
</comment>
<accession>A0A150WL85</accession>
<dbReference type="InterPro" id="IPR005467">
    <property type="entry name" value="His_kinase_dom"/>
</dbReference>
<dbReference type="PROSITE" id="PS50109">
    <property type="entry name" value="HIS_KIN"/>
    <property type="match status" value="1"/>
</dbReference>
<feature type="domain" description="Histidine kinase" evidence="9">
    <location>
        <begin position="287"/>
        <end position="503"/>
    </location>
</feature>
<dbReference type="InterPro" id="IPR000700">
    <property type="entry name" value="PAS-assoc_C"/>
</dbReference>
<evidence type="ECO:0000259" key="9">
    <source>
        <dbReference type="PROSITE" id="PS50109"/>
    </source>
</evidence>
<dbReference type="PANTHER" id="PTHR43065:SF46">
    <property type="entry name" value="C4-DICARBOXYLATE TRANSPORT SENSOR PROTEIN DCTB"/>
    <property type="match status" value="1"/>
</dbReference>
<gene>
    <name evidence="11" type="ORF">AZI86_11225</name>
</gene>
<dbReference type="SUPFAM" id="SSF55874">
    <property type="entry name" value="ATPase domain of HSP90 chaperone/DNA topoisomerase II/histidine kinase"/>
    <property type="match status" value="1"/>
</dbReference>
<dbReference type="InterPro" id="IPR036097">
    <property type="entry name" value="HisK_dim/P_sf"/>
</dbReference>
<organism evidence="11 12">
    <name type="scientific">Bdellovibrio bacteriovorus</name>
    <dbReference type="NCBI Taxonomy" id="959"/>
    <lineage>
        <taxon>Bacteria</taxon>
        <taxon>Pseudomonadati</taxon>
        <taxon>Bdellovibrionota</taxon>
        <taxon>Bdellovibrionia</taxon>
        <taxon>Bdellovibrionales</taxon>
        <taxon>Pseudobdellovibrionaceae</taxon>
        <taxon>Bdellovibrio</taxon>
    </lineage>
</organism>
<dbReference type="SMART" id="SM00086">
    <property type="entry name" value="PAC"/>
    <property type="match status" value="1"/>
</dbReference>
<keyword evidence="5" id="KW-0547">Nucleotide-binding</keyword>
<dbReference type="AlphaFoldDB" id="A0A150WL85"/>
<evidence type="ECO:0000256" key="4">
    <source>
        <dbReference type="ARBA" id="ARBA00022679"/>
    </source>
</evidence>
<evidence type="ECO:0000256" key="6">
    <source>
        <dbReference type="ARBA" id="ARBA00022777"/>
    </source>
</evidence>
<evidence type="ECO:0000313" key="11">
    <source>
        <dbReference type="EMBL" id="KYG64769.1"/>
    </source>
</evidence>
<proteinExistence type="predicted"/>
<evidence type="ECO:0000256" key="2">
    <source>
        <dbReference type="ARBA" id="ARBA00012438"/>
    </source>
</evidence>
<dbReference type="Gene3D" id="1.10.287.130">
    <property type="match status" value="1"/>
</dbReference>
<dbReference type="CDD" id="cd00130">
    <property type="entry name" value="PAS"/>
    <property type="match status" value="1"/>
</dbReference>
<dbReference type="CDD" id="cd00082">
    <property type="entry name" value="HisKA"/>
    <property type="match status" value="1"/>
</dbReference>
<keyword evidence="8" id="KW-0902">Two-component regulatory system</keyword>
<dbReference type="Pfam" id="PF00512">
    <property type="entry name" value="HisKA"/>
    <property type="match status" value="1"/>
</dbReference>
<reference evidence="11 12" key="1">
    <citation type="submission" date="2016-03" db="EMBL/GenBank/DDBJ databases">
        <authorList>
            <person name="Ploux O."/>
        </authorList>
    </citation>
    <scope>NUCLEOTIDE SEQUENCE [LARGE SCALE GENOMIC DNA]</scope>
    <source>
        <strain evidence="11 12">R0</strain>
    </source>
</reference>
<comment type="caution">
    <text evidence="11">The sequence shown here is derived from an EMBL/GenBank/DDBJ whole genome shotgun (WGS) entry which is preliminary data.</text>
</comment>
<evidence type="ECO:0000256" key="7">
    <source>
        <dbReference type="ARBA" id="ARBA00022840"/>
    </source>
</evidence>
<dbReference type="InterPro" id="IPR036890">
    <property type="entry name" value="HATPase_C_sf"/>
</dbReference>
<dbReference type="EC" id="2.7.13.3" evidence="2"/>
<evidence type="ECO:0000256" key="8">
    <source>
        <dbReference type="ARBA" id="ARBA00023012"/>
    </source>
</evidence>
<dbReference type="InterPro" id="IPR000014">
    <property type="entry name" value="PAS"/>
</dbReference>
<dbReference type="Gene3D" id="3.30.450.20">
    <property type="entry name" value="PAS domain"/>
    <property type="match status" value="2"/>
</dbReference>
<dbReference type="SMART" id="SM00388">
    <property type="entry name" value="HisKA"/>
    <property type="match status" value="1"/>
</dbReference>
<dbReference type="SMART" id="SM00091">
    <property type="entry name" value="PAS"/>
    <property type="match status" value="2"/>
</dbReference>
<keyword evidence="6 11" id="KW-0418">Kinase</keyword>
<protein>
    <recommendedName>
        <fullName evidence="2">histidine kinase</fullName>
        <ecNumber evidence="2">2.7.13.3</ecNumber>
    </recommendedName>
</protein>
<dbReference type="PRINTS" id="PR00344">
    <property type="entry name" value="BCTRLSENSOR"/>
</dbReference>
<dbReference type="EMBL" id="LUKE01000002">
    <property type="protein sequence ID" value="KYG64769.1"/>
    <property type="molecule type" value="Genomic_DNA"/>
</dbReference>
<keyword evidence="3" id="KW-0597">Phosphoprotein</keyword>
<dbReference type="InterPro" id="IPR004358">
    <property type="entry name" value="Sig_transdc_His_kin-like_C"/>
</dbReference>
<dbReference type="Gene3D" id="3.30.565.10">
    <property type="entry name" value="Histidine kinase-like ATPase, C-terminal domain"/>
    <property type="match status" value="1"/>
</dbReference>
<feature type="domain" description="PAC" evidence="10">
    <location>
        <begin position="88"/>
        <end position="141"/>
    </location>
</feature>
<dbReference type="InterPro" id="IPR001610">
    <property type="entry name" value="PAC"/>
</dbReference>
<dbReference type="InterPro" id="IPR035965">
    <property type="entry name" value="PAS-like_dom_sf"/>
</dbReference>
<evidence type="ECO:0000259" key="10">
    <source>
        <dbReference type="PROSITE" id="PS50113"/>
    </source>
</evidence>
<keyword evidence="7" id="KW-0067">ATP-binding</keyword>
<dbReference type="SUPFAM" id="SSF55785">
    <property type="entry name" value="PYP-like sensor domain (PAS domain)"/>
    <property type="match status" value="2"/>
</dbReference>
<dbReference type="Proteomes" id="UP000075320">
    <property type="component" value="Unassembled WGS sequence"/>
</dbReference>
<dbReference type="GO" id="GO:0000155">
    <property type="term" value="F:phosphorelay sensor kinase activity"/>
    <property type="evidence" value="ECO:0007669"/>
    <property type="project" value="InterPro"/>
</dbReference>
<dbReference type="OrthoDB" id="5287848at2"/>
<dbReference type="PROSITE" id="PS50113">
    <property type="entry name" value="PAC"/>
    <property type="match status" value="1"/>
</dbReference>
<evidence type="ECO:0000256" key="3">
    <source>
        <dbReference type="ARBA" id="ARBA00022553"/>
    </source>
</evidence>
<dbReference type="Pfam" id="PF02518">
    <property type="entry name" value="HATPase_c"/>
    <property type="match status" value="1"/>
</dbReference>
<evidence type="ECO:0000256" key="5">
    <source>
        <dbReference type="ARBA" id="ARBA00022741"/>
    </source>
</evidence>
<dbReference type="InterPro" id="IPR003594">
    <property type="entry name" value="HATPase_dom"/>
</dbReference>
<dbReference type="InterPro" id="IPR003661">
    <property type="entry name" value="HisK_dim/P_dom"/>
</dbReference>
<dbReference type="PANTHER" id="PTHR43065">
    <property type="entry name" value="SENSOR HISTIDINE KINASE"/>
    <property type="match status" value="1"/>
</dbReference>
<dbReference type="SMART" id="SM00387">
    <property type="entry name" value="HATPase_c"/>
    <property type="match status" value="1"/>
</dbReference>